<keyword evidence="6 12" id="KW-0808">Transferase</keyword>
<evidence type="ECO:0000256" key="9">
    <source>
        <dbReference type="ARBA" id="ARBA00023299"/>
    </source>
</evidence>
<dbReference type="InterPro" id="IPR022278">
    <property type="entry name" value="Pser_aminoTfrase"/>
</dbReference>
<evidence type="ECO:0000313" key="15">
    <source>
        <dbReference type="EMBL" id="BBM83501.1"/>
    </source>
</evidence>
<dbReference type="AlphaFoldDB" id="A0A5S9ILE8"/>
<dbReference type="GO" id="GO:0008615">
    <property type="term" value="P:pyridoxine biosynthetic process"/>
    <property type="evidence" value="ECO:0007669"/>
    <property type="project" value="UniProtKB-UniRule"/>
</dbReference>
<comment type="catalytic activity">
    <reaction evidence="11 12 13">
        <text>O-phospho-L-serine + 2-oxoglutarate = 3-phosphooxypyruvate + L-glutamate</text>
        <dbReference type="Rhea" id="RHEA:14329"/>
        <dbReference type="ChEBI" id="CHEBI:16810"/>
        <dbReference type="ChEBI" id="CHEBI:18110"/>
        <dbReference type="ChEBI" id="CHEBI:29985"/>
        <dbReference type="ChEBI" id="CHEBI:57524"/>
        <dbReference type="EC" id="2.6.1.52"/>
    </reaction>
</comment>
<comment type="subcellular location">
    <subcellularLocation>
        <location evidence="12">Cytoplasm</location>
    </subcellularLocation>
</comment>
<feature type="binding site" evidence="12">
    <location>
        <position position="100"/>
    </location>
    <ligand>
        <name>pyridoxal 5'-phosphate</name>
        <dbReference type="ChEBI" id="CHEBI:597326"/>
    </ligand>
</feature>
<keyword evidence="7 12" id="KW-0663">Pyridoxal phosphate</keyword>
<evidence type="ECO:0000256" key="7">
    <source>
        <dbReference type="ARBA" id="ARBA00022898"/>
    </source>
</evidence>
<keyword evidence="16" id="KW-1185">Reference proteome</keyword>
<dbReference type="FunFam" id="3.90.1150.10:FF:000006">
    <property type="entry name" value="Phosphoserine aminotransferase"/>
    <property type="match status" value="1"/>
</dbReference>
<comment type="cofactor">
    <cofactor evidence="12">
        <name>pyridoxal 5'-phosphate</name>
        <dbReference type="ChEBI" id="CHEBI:597326"/>
    </cofactor>
    <text evidence="12">Binds 1 pyridoxal phosphate per subunit.</text>
</comment>
<evidence type="ECO:0000256" key="2">
    <source>
        <dbReference type="ARBA" id="ARBA00005099"/>
    </source>
</evidence>
<dbReference type="OrthoDB" id="9809412at2"/>
<dbReference type="SUPFAM" id="SSF53383">
    <property type="entry name" value="PLP-dependent transferases"/>
    <property type="match status" value="1"/>
</dbReference>
<feature type="binding site" evidence="12">
    <location>
        <begin position="233"/>
        <end position="234"/>
    </location>
    <ligand>
        <name>pyridoxal 5'-phosphate</name>
        <dbReference type="ChEBI" id="CHEBI:597326"/>
    </ligand>
</feature>
<dbReference type="Proteomes" id="UP000326354">
    <property type="component" value="Chromosome"/>
</dbReference>
<feature type="binding site" evidence="12">
    <location>
        <position position="168"/>
    </location>
    <ligand>
        <name>pyridoxal 5'-phosphate</name>
        <dbReference type="ChEBI" id="CHEBI:597326"/>
    </ligand>
</feature>
<dbReference type="GO" id="GO:0005737">
    <property type="term" value="C:cytoplasm"/>
    <property type="evidence" value="ECO:0007669"/>
    <property type="project" value="UniProtKB-SubCell"/>
</dbReference>
<dbReference type="FunFam" id="3.40.640.10:FF:000010">
    <property type="entry name" value="Phosphoserine aminotransferase"/>
    <property type="match status" value="1"/>
</dbReference>
<keyword evidence="4 12" id="KW-0032">Aminotransferase</keyword>
<dbReference type="GO" id="GO:0030170">
    <property type="term" value="F:pyridoxal phosphate binding"/>
    <property type="evidence" value="ECO:0007669"/>
    <property type="project" value="UniProtKB-UniRule"/>
</dbReference>
<keyword evidence="5 12" id="KW-0028">Amino-acid biosynthesis</keyword>
<keyword evidence="9 12" id="KW-0718">Serine biosynthesis</keyword>
<evidence type="ECO:0000313" key="16">
    <source>
        <dbReference type="Proteomes" id="UP000326354"/>
    </source>
</evidence>
<dbReference type="HAMAP" id="MF_00160">
    <property type="entry name" value="SerC_aminotrans_5"/>
    <property type="match status" value="1"/>
</dbReference>
<dbReference type="EC" id="2.6.1.52" evidence="12"/>
<dbReference type="InterPro" id="IPR015424">
    <property type="entry name" value="PyrdxlP-dep_Trfase"/>
</dbReference>
<dbReference type="InterPro" id="IPR015422">
    <property type="entry name" value="PyrdxlP-dep_Trfase_small"/>
</dbReference>
<dbReference type="InterPro" id="IPR000192">
    <property type="entry name" value="Aminotrans_V_dom"/>
</dbReference>
<evidence type="ECO:0000256" key="6">
    <source>
        <dbReference type="ARBA" id="ARBA00022679"/>
    </source>
</evidence>
<dbReference type="PANTHER" id="PTHR43247:SF1">
    <property type="entry name" value="PHOSPHOSERINE AMINOTRANSFERASE"/>
    <property type="match status" value="1"/>
</dbReference>
<feature type="binding site" evidence="12">
    <location>
        <position position="42"/>
    </location>
    <ligand>
        <name>L-glutamate</name>
        <dbReference type="ChEBI" id="CHEBI:29985"/>
    </ligand>
</feature>
<feature type="binding site" evidence="12">
    <location>
        <position position="191"/>
    </location>
    <ligand>
        <name>pyridoxal 5'-phosphate</name>
        <dbReference type="ChEBI" id="CHEBI:597326"/>
    </ligand>
</feature>
<dbReference type="PANTHER" id="PTHR43247">
    <property type="entry name" value="PHOSPHOSERINE AMINOTRANSFERASE"/>
    <property type="match status" value="1"/>
</dbReference>
<dbReference type="NCBIfam" id="NF003764">
    <property type="entry name" value="PRK05355.1"/>
    <property type="match status" value="1"/>
</dbReference>
<dbReference type="Pfam" id="PF00266">
    <property type="entry name" value="Aminotran_5"/>
    <property type="match status" value="1"/>
</dbReference>
<dbReference type="PROSITE" id="PS00595">
    <property type="entry name" value="AA_TRANSFER_CLASS_5"/>
    <property type="match status" value="1"/>
</dbReference>
<feature type="binding site" evidence="12">
    <location>
        <begin position="76"/>
        <end position="77"/>
    </location>
    <ligand>
        <name>pyridoxal 5'-phosphate</name>
        <dbReference type="ChEBI" id="CHEBI:597326"/>
    </ligand>
</feature>
<dbReference type="UniPathway" id="UPA00135">
    <property type="reaction ID" value="UER00197"/>
</dbReference>
<comment type="pathway">
    <text evidence="2 12 13">Amino-acid biosynthesis; L-serine biosynthesis; L-serine from 3-phospho-D-glycerate: step 2/3.</text>
</comment>
<dbReference type="GO" id="GO:0004648">
    <property type="term" value="F:O-phospho-L-serine:2-oxoglutarate aminotransferase activity"/>
    <property type="evidence" value="ECO:0007669"/>
    <property type="project" value="UniProtKB-UniRule"/>
</dbReference>
<comment type="similarity">
    <text evidence="3 12">Belongs to the class-V pyridoxal-phosphate-dependent aminotransferase family. SerC subfamily.</text>
</comment>
<evidence type="ECO:0000256" key="5">
    <source>
        <dbReference type="ARBA" id="ARBA00022605"/>
    </source>
</evidence>
<dbReference type="Gene3D" id="3.40.640.10">
    <property type="entry name" value="Type I PLP-dependent aspartate aminotransferase-like (Major domain)"/>
    <property type="match status" value="1"/>
</dbReference>
<dbReference type="Gene3D" id="3.90.1150.10">
    <property type="entry name" value="Aspartate Aminotransferase, domain 1"/>
    <property type="match status" value="1"/>
</dbReference>
<dbReference type="RefSeq" id="WP_151967698.1">
    <property type="nucleotide sequence ID" value="NZ_AP019860.1"/>
</dbReference>
<feature type="modified residue" description="N6-(pyridoxal phosphate)lysine" evidence="12">
    <location>
        <position position="192"/>
    </location>
</feature>
<protein>
    <recommendedName>
        <fullName evidence="12">Phosphoserine aminotransferase</fullName>
        <ecNumber evidence="12">2.6.1.52</ecNumber>
    </recommendedName>
    <alternativeName>
        <fullName evidence="12">Phosphohydroxythreonine aminotransferase</fullName>
        <shortName evidence="12">PSAT</shortName>
    </alternativeName>
</protein>
<dbReference type="GO" id="GO:0006564">
    <property type="term" value="P:L-serine biosynthetic process"/>
    <property type="evidence" value="ECO:0007669"/>
    <property type="project" value="UniProtKB-UniRule"/>
</dbReference>
<feature type="domain" description="Aminotransferase class V" evidence="14">
    <location>
        <begin position="5"/>
        <end position="345"/>
    </location>
</feature>
<evidence type="ECO:0000256" key="10">
    <source>
        <dbReference type="ARBA" id="ARBA00047630"/>
    </source>
</evidence>
<dbReference type="EMBL" id="AP019860">
    <property type="protein sequence ID" value="BBM83501.1"/>
    <property type="molecule type" value="Genomic_DNA"/>
</dbReference>
<sequence length="357" mass="40021">MNRKYNFSAGPATLPLPVLEEAQQQLLNYKDAGMSVLEMSHRSKDFTTILQETKTALREVVGIPDNYEVLFLTGGASTQFAMLPMNFLKNTAGYVNTGSWSKKAIKEAKLFGNVNVPASSEEQNFNHIPQNITLPEDVDYNHITSNNTIFGTQWSQFPQRGSAPLFVDMSSDILSRKFDVENFDVVYAGAQKNAGPAGVTILIMRKDLIEKTNTSLPSMLQYKIHADKDSCYNTPPVFQIYLVGLIAKWISAEGGIEEIEKRNIQKGKLLYETMDSLSDFYKGTAQQDSRSLMNVTFRLPSEELEKDFIQLAESKNFSGLKGHRSVGGVRVSMYNAMPLEAIEKLTEFMKEFAQKNS</sequence>
<feature type="binding site" evidence="12">
    <location>
        <position position="148"/>
    </location>
    <ligand>
        <name>pyridoxal 5'-phosphate</name>
        <dbReference type="ChEBI" id="CHEBI:597326"/>
    </ligand>
</feature>
<evidence type="ECO:0000256" key="11">
    <source>
        <dbReference type="ARBA" id="ARBA00049007"/>
    </source>
</evidence>
<gene>
    <name evidence="12" type="primary">serC</name>
    <name evidence="15" type="ORF">UABAM_01853</name>
</gene>
<evidence type="ECO:0000256" key="12">
    <source>
        <dbReference type="HAMAP-Rule" id="MF_00160"/>
    </source>
</evidence>
<comment type="catalytic activity">
    <reaction evidence="10 12">
        <text>4-(phosphooxy)-L-threonine + 2-oxoglutarate = (R)-3-hydroxy-2-oxo-4-phosphooxybutanoate + L-glutamate</text>
        <dbReference type="Rhea" id="RHEA:16573"/>
        <dbReference type="ChEBI" id="CHEBI:16810"/>
        <dbReference type="ChEBI" id="CHEBI:29985"/>
        <dbReference type="ChEBI" id="CHEBI:58452"/>
        <dbReference type="ChEBI" id="CHEBI:58538"/>
        <dbReference type="EC" id="2.6.1.52"/>
    </reaction>
</comment>
<comment type="pathway">
    <text evidence="1 12">Cofactor biosynthesis; pyridoxine 5'-phosphate biosynthesis; pyridoxine 5'-phosphate from D-erythrose 4-phosphate: step 3/5.</text>
</comment>
<evidence type="ECO:0000256" key="13">
    <source>
        <dbReference type="RuleBase" id="RU004505"/>
    </source>
</evidence>
<evidence type="ECO:0000256" key="8">
    <source>
        <dbReference type="ARBA" id="ARBA00023096"/>
    </source>
</evidence>
<evidence type="ECO:0000256" key="1">
    <source>
        <dbReference type="ARBA" id="ARBA00004915"/>
    </source>
</evidence>
<keyword evidence="8 12" id="KW-0664">Pyridoxine biosynthesis</keyword>
<reference evidence="15 16" key="1">
    <citation type="submission" date="2019-08" db="EMBL/GenBank/DDBJ databases">
        <title>Complete genome sequence of Candidatus Uab amorphum.</title>
        <authorList>
            <person name="Shiratori T."/>
            <person name="Suzuki S."/>
            <person name="Kakizawa Y."/>
            <person name="Ishida K."/>
        </authorList>
    </citation>
    <scope>NUCLEOTIDE SEQUENCE [LARGE SCALE GENOMIC DNA]</scope>
    <source>
        <strain evidence="15 16">SRT547</strain>
    </source>
</reference>
<dbReference type="KEGG" id="uam:UABAM_01853"/>
<evidence type="ECO:0000259" key="14">
    <source>
        <dbReference type="Pfam" id="PF00266"/>
    </source>
</evidence>
<organism evidence="15 16">
    <name type="scientific">Uabimicrobium amorphum</name>
    <dbReference type="NCBI Taxonomy" id="2596890"/>
    <lineage>
        <taxon>Bacteria</taxon>
        <taxon>Pseudomonadati</taxon>
        <taxon>Planctomycetota</taxon>
        <taxon>Candidatus Uabimicrobiia</taxon>
        <taxon>Candidatus Uabimicrobiales</taxon>
        <taxon>Candidatus Uabimicrobiaceae</taxon>
        <taxon>Candidatus Uabimicrobium</taxon>
    </lineage>
</organism>
<dbReference type="InterPro" id="IPR015421">
    <property type="entry name" value="PyrdxlP-dep_Trfase_major"/>
</dbReference>
<comment type="caution">
    <text evidence="12">Lacks conserved residue(s) required for the propagation of feature annotation.</text>
</comment>
<evidence type="ECO:0000256" key="3">
    <source>
        <dbReference type="ARBA" id="ARBA00006904"/>
    </source>
</evidence>
<name>A0A5S9ILE8_UABAM</name>
<keyword evidence="12" id="KW-0963">Cytoplasm</keyword>
<accession>A0A5S9ILE8</accession>
<evidence type="ECO:0000256" key="4">
    <source>
        <dbReference type="ARBA" id="ARBA00022576"/>
    </source>
</evidence>
<dbReference type="PIRSF" id="PIRSF000525">
    <property type="entry name" value="SerC"/>
    <property type="match status" value="1"/>
</dbReference>
<dbReference type="NCBIfam" id="TIGR01364">
    <property type="entry name" value="serC_1"/>
    <property type="match status" value="1"/>
</dbReference>
<dbReference type="InterPro" id="IPR020578">
    <property type="entry name" value="Aminotrans_V_PyrdxlP_BS"/>
</dbReference>
<dbReference type="UniPathway" id="UPA00244">
    <property type="reaction ID" value="UER00311"/>
</dbReference>
<proteinExistence type="inferred from homology"/>
<comment type="function">
    <text evidence="12">Catalyzes the reversible conversion of 3-phosphohydroxypyruvate to phosphoserine and of 3-hydroxy-2-oxo-4-phosphonooxybutanoate to phosphohydroxythreonine.</text>
</comment>
<comment type="subunit">
    <text evidence="12">Homodimer.</text>
</comment>